<gene>
    <name evidence="2" type="ORF">CC85DRAFT_245894</name>
</gene>
<sequence length="205" mass="22551">MTMFHASGSRELGHVSPPVAVYDEFVAQVPTTLCLKESAWSLSGDDFGITDANTRKTILKCKGKYMSLHDRKKIESPDGKLLYNMADKMLAIRKTTVAEDDHGREVLRVTKKWSPGSKLSATAVDKSDRELTIVLNGDMYGVSANIELKDGTPLAHISRKLVTATDMVADKQTYYVTVAPGVDVSLMAAVCICFDEAMNEEKEDK</sequence>
<dbReference type="RefSeq" id="XP_018278908.1">
    <property type="nucleotide sequence ID" value="XM_018420362.1"/>
</dbReference>
<accession>A0A0J0XMV0</accession>
<evidence type="ECO:0008006" key="4">
    <source>
        <dbReference type="Google" id="ProtNLM"/>
    </source>
</evidence>
<dbReference type="InterPro" id="IPR038595">
    <property type="entry name" value="LOR_sf"/>
</dbReference>
<organism evidence="2 3">
    <name type="scientific">Cutaneotrichosporon oleaginosum</name>
    <dbReference type="NCBI Taxonomy" id="879819"/>
    <lineage>
        <taxon>Eukaryota</taxon>
        <taxon>Fungi</taxon>
        <taxon>Dikarya</taxon>
        <taxon>Basidiomycota</taxon>
        <taxon>Agaricomycotina</taxon>
        <taxon>Tremellomycetes</taxon>
        <taxon>Trichosporonales</taxon>
        <taxon>Trichosporonaceae</taxon>
        <taxon>Cutaneotrichosporon</taxon>
    </lineage>
</organism>
<dbReference type="InterPro" id="IPR025659">
    <property type="entry name" value="Tubby-like_C"/>
</dbReference>
<evidence type="ECO:0000313" key="3">
    <source>
        <dbReference type="Proteomes" id="UP000053611"/>
    </source>
</evidence>
<evidence type="ECO:0000313" key="2">
    <source>
        <dbReference type="EMBL" id="KLT42417.1"/>
    </source>
</evidence>
<comment type="similarity">
    <text evidence="1">Belongs to the LOR family.</text>
</comment>
<reference evidence="2 3" key="1">
    <citation type="submission" date="2015-03" db="EMBL/GenBank/DDBJ databases">
        <title>Genomics and transcriptomics of the oil-accumulating basidiomycete yeast T. oleaginosus allow insights into substrate utilization and the diverse evolutionary trajectories of mating systems in fungi.</title>
        <authorList>
            <consortium name="DOE Joint Genome Institute"/>
            <person name="Kourist R."/>
            <person name="Kracht O."/>
            <person name="Bracharz F."/>
            <person name="Lipzen A."/>
            <person name="Nolan M."/>
            <person name="Ohm R."/>
            <person name="Grigoriev I."/>
            <person name="Sun S."/>
            <person name="Heitman J."/>
            <person name="Bruck T."/>
            <person name="Nowrousian M."/>
        </authorList>
    </citation>
    <scope>NUCLEOTIDE SEQUENCE [LARGE SCALE GENOMIC DNA]</scope>
    <source>
        <strain evidence="2 3">IBC0246</strain>
    </source>
</reference>
<dbReference type="EMBL" id="KQ087205">
    <property type="protein sequence ID" value="KLT42417.1"/>
    <property type="molecule type" value="Genomic_DNA"/>
</dbReference>
<dbReference type="InterPro" id="IPR007612">
    <property type="entry name" value="LOR"/>
</dbReference>
<dbReference type="GeneID" id="28980965"/>
<dbReference type="Gene3D" id="2.40.160.200">
    <property type="entry name" value="LURP1-related"/>
    <property type="match status" value="1"/>
</dbReference>
<name>A0A0J0XMV0_9TREE</name>
<dbReference type="Pfam" id="PF04525">
    <property type="entry name" value="LOR"/>
    <property type="match status" value="1"/>
</dbReference>
<protein>
    <recommendedName>
        <fullName evidence="4">DUF567-domain-containing protein</fullName>
    </recommendedName>
</protein>
<dbReference type="OrthoDB" id="97518at2759"/>
<dbReference type="AlphaFoldDB" id="A0A0J0XMV0"/>
<dbReference type="Proteomes" id="UP000053611">
    <property type="component" value="Unassembled WGS sequence"/>
</dbReference>
<keyword evidence="3" id="KW-1185">Reference proteome</keyword>
<proteinExistence type="inferred from homology"/>
<evidence type="ECO:0000256" key="1">
    <source>
        <dbReference type="ARBA" id="ARBA00005437"/>
    </source>
</evidence>
<dbReference type="SUPFAM" id="SSF54518">
    <property type="entry name" value="Tubby C-terminal domain-like"/>
    <property type="match status" value="1"/>
</dbReference>